<evidence type="ECO:0000313" key="3">
    <source>
        <dbReference type="Proteomes" id="UP000197153"/>
    </source>
</evidence>
<dbReference type="EMBL" id="CP022110">
    <property type="protein sequence ID" value="ASG21567.1"/>
    <property type="molecule type" value="Genomic_DNA"/>
</dbReference>
<dbReference type="KEGG" id="nao:Y958_12665"/>
<sequence length="184" mass="19189">MTAIFATDGGTATHQTAGANGATAAEKKAANQKTDSDFATLLRGGDDDPKATLKDITSGGMPGYWAWRMKELKAEIAARVMGNMGVTRQGLSRMSEDDRAEVERLIMREVARVVREMTTGQVRKGPGLEDGAAISAAPVDAANQPDAKAGDSSRARIAAAQGSPRVPLGASTLQGMLSEQQSDA</sequence>
<evidence type="ECO:0000313" key="2">
    <source>
        <dbReference type="EMBL" id="ASG21567.1"/>
    </source>
</evidence>
<protein>
    <submittedName>
        <fullName evidence="2">Uncharacterized protein</fullName>
    </submittedName>
</protein>
<feature type="region of interest" description="Disordered" evidence="1">
    <location>
        <begin position="121"/>
        <end position="170"/>
    </location>
</feature>
<proteinExistence type="predicted"/>
<evidence type="ECO:0000256" key="1">
    <source>
        <dbReference type="SAM" id="MobiDB-lite"/>
    </source>
</evidence>
<dbReference type="Proteomes" id="UP000197153">
    <property type="component" value="Chromosome 1"/>
</dbReference>
<dbReference type="AlphaFoldDB" id="A0A248JS83"/>
<name>A0A248JS83_9PROT</name>
<dbReference type="RefSeq" id="WP_088872258.1">
    <property type="nucleotide sequence ID" value="NZ_CP022110.1"/>
</dbReference>
<accession>A0A248JS83</accession>
<gene>
    <name evidence="2" type="ORF">Y958_12665</name>
</gene>
<keyword evidence="3" id="KW-1185">Reference proteome</keyword>
<organism evidence="2 3">
    <name type="scientific">Nitrospirillum viridazoti CBAmc</name>
    <dbReference type="NCBI Taxonomy" id="1441467"/>
    <lineage>
        <taxon>Bacteria</taxon>
        <taxon>Pseudomonadati</taxon>
        <taxon>Pseudomonadota</taxon>
        <taxon>Alphaproteobacteria</taxon>
        <taxon>Rhodospirillales</taxon>
        <taxon>Azospirillaceae</taxon>
        <taxon>Nitrospirillum</taxon>
        <taxon>Nitrospirillum viridazoti</taxon>
    </lineage>
</organism>
<reference evidence="2 3" key="1">
    <citation type="submission" date="2017-06" db="EMBL/GenBank/DDBJ databases">
        <title>Complete genome sequence of Nitrospirillum amazonense strain CBAmC, an endophytic nitrogen-fixing and plant growth-promoting bacterium, isolated from sugarcane.</title>
        <authorList>
            <person name="Schwab S."/>
            <person name="dos Santos Teixeira K.R."/>
            <person name="Simoes Araujo J.L."/>
            <person name="Soares Vidal M."/>
            <person name="Borges de Freitas H.R."/>
            <person name="Rivello Crivelaro A.L."/>
            <person name="Bueno de Camargo Nunes A."/>
            <person name="dos Santos C.M."/>
            <person name="Palmeira da Silva Rosa D."/>
            <person name="da Silva Padilha D."/>
            <person name="da Silva E."/>
            <person name="Araujo Terra L."/>
            <person name="Soares Mendes V."/>
            <person name="Farinelli L."/>
            <person name="Magalhaes Cruz L."/>
            <person name="Baldani J.I."/>
        </authorList>
    </citation>
    <scope>NUCLEOTIDE SEQUENCE [LARGE SCALE GENOMIC DNA]</scope>
    <source>
        <strain evidence="2 3">CBAmC</strain>
    </source>
</reference>